<dbReference type="FunFam" id="1.10.220.150:FF:000014">
    <property type="entry name" value="ADP-ribosylation factor GTPase-activating protein"/>
    <property type="match status" value="1"/>
</dbReference>
<evidence type="ECO:0000256" key="6">
    <source>
        <dbReference type="SAM" id="MobiDB-lite"/>
    </source>
</evidence>
<keyword evidence="2" id="KW-0479">Metal-binding</keyword>
<evidence type="ECO:0000256" key="3">
    <source>
        <dbReference type="ARBA" id="ARBA00022771"/>
    </source>
</evidence>
<dbReference type="CDD" id="cd08830">
    <property type="entry name" value="ArfGap_ArfGap1"/>
    <property type="match status" value="1"/>
</dbReference>
<dbReference type="PROSITE" id="PS50115">
    <property type="entry name" value="ARFGAP"/>
    <property type="match status" value="1"/>
</dbReference>
<keyword evidence="4" id="KW-0862">Zinc</keyword>
<feature type="compositionally biased region" description="Basic and acidic residues" evidence="6">
    <location>
        <begin position="498"/>
        <end position="513"/>
    </location>
</feature>
<evidence type="ECO:0000313" key="9">
    <source>
        <dbReference type="Proteomes" id="UP001445335"/>
    </source>
</evidence>
<accession>A0AAW1S3M4</accession>
<dbReference type="Gene3D" id="1.10.220.150">
    <property type="entry name" value="Arf GTPase activating protein"/>
    <property type="match status" value="1"/>
</dbReference>
<feature type="compositionally biased region" description="Gly residues" evidence="6">
    <location>
        <begin position="243"/>
        <end position="252"/>
    </location>
</feature>
<keyword evidence="1" id="KW-0343">GTPase activation</keyword>
<dbReference type="PRINTS" id="PR00405">
    <property type="entry name" value="REVINTRACTNG"/>
</dbReference>
<keyword evidence="3 5" id="KW-0863">Zinc-finger</keyword>
<feature type="compositionally biased region" description="Low complexity" evidence="6">
    <location>
        <begin position="475"/>
        <end position="495"/>
    </location>
</feature>
<feature type="region of interest" description="Disordered" evidence="6">
    <location>
        <begin position="346"/>
        <end position="513"/>
    </location>
</feature>
<dbReference type="GO" id="GO:0008270">
    <property type="term" value="F:zinc ion binding"/>
    <property type="evidence" value="ECO:0007669"/>
    <property type="project" value="UniProtKB-KW"/>
</dbReference>
<dbReference type="PANTHER" id="PTHR47021">
    <property type="entry name" value="ADP-RIBOSYLATION FACTOR GTPASE-ACTIVATING PROTEIN AGD6-RELATED"/>
    <property type="match status" value="1"/>
</dbReference>
<evidence type="ECO:0000256" key="1">
    <source>
        <dbReference type="ARBA" id="ARBA00022468"/>
    </source>
</evidence>
<dbReference type="PANTHER" id="PTHR47021:SF4">
    <property type="entry name" value="ADP-RIBOSYLATION FACTOR GTPASE-ACTIVATING PROTEIN AGD6-RELATED"/>
    <property type="match status" value="1"/>
</dbReference>
<dbReference type="SUPFAM" id="SSF57863">
    <property type="entry name" value="ArfGap/RecO-like zinc finger"/>
    <property type="match status" value="1"/>
</dbReference>
<feature type="region of interest" description="Disordered" evidence="6">
    <location>
        <begin position="212"/>
        <end position="252"/>
    </location>
</feature>
<feature type="region of interest" description="Disordered" evidence="6">
    <location>
        <begin position="121"/>
        <end position="173"/>
    </location>
</feature>
<dbReference type="EMBL" id="JALJOU010000012">
    <property type="protein sequence ID" value="KAK9840824.1"/>
    <property type="molecule type" value="Genomic_DNA"/>
</dbReference>
<feature type="compositionally biased region" description="Low complexity" evidence="6">
    <location>
        <begin position="130"/>
        <end position="151"/>
    </location>
</feature>
<proteinExistence type="predicted"/>
<evidence type="ECO:0000259" key="7">
    <source>
        <dbReference type="PROSITE" id="PS50115"/>
    </source>
</evidence>
<protein>
    <recommendedName>
        <fullName evidence="7">Arf-GAP domain-containing protein</fullName>
    </recommendedName>
</protein>
<feature type="compositionally biased region" description="Gly residues" evidence="6">
    <location>
        <begin position="422"/>
        <end position="432"/>
    </location>
</feature>
<name>A0AAW1S3M4_9CHLO</name>
<reference evidence="8 9" key="1">
    <citation type="journal article" date="2024" name="Nat. Commun.">
        <title>Phylogenomics reveals the evolutionary origins of lichenization in chlorophyte algae.</title>
        <authorList>
            <person name="Puginier C."/>
            <person name="Libourel C."/>
            <person name="Otte J."/>
            <person name="Skaloud P."/>
            <person name="Haon M."/>
            <person name="Grisel S."/>
            <person name="Petersen M."/>
            <person name="Berrin J.G."/>
            <person name="Delaux P.M."/>
            <person name="Dal Grande F."/>
            <person name="Keller J."/>
        </authorList>
    </citation>
    <scope>NUCLEOTIDE SEQUENCE [LARGE SCALE GENOMIC DNA]</scope>
    <source>
        <strain evidence="8 9">SAG 245.80</strain>
    </source>
</reference>
<evidence type="ECO:0000256" key="5">
    <source>
        <dbReference type="PROSITE-ProRule" id="PRU00288"/>
    </source>
</evidence>
<feature type="domain" description="Arf-GAP" evidence="7">
    <location>
        <begin position="4"/>
        <end position="123"/>
    </location>
</feature>
<evidence type="ECO:0000256" key="2">
    <source>
        <dbReference type="ARBA" id="ARBA00022723"/>
    </source>
</evidence>
<dbReference type="Proteomes" id="UP001445335">
    <property type="component" value="Unassembled WGS sequence"/>
</dbReference>
<comment type="caution">
    <text evidence="8">The sequence shown here is derived from an EMBL/GenBank/DDBJ whole genome shotgun (WGS) entry which is preliminary data.</text>
</comment>
<dbReference type="GO" id="GO:0016192">
    <property type="term" value="P:vesicle-mediated transport"/>
    <property type="evidence" value="ECO:0007669"/>
    <property type="project" value="InterPro"/>
</dbReference>
<dbReference type="AlphaFoldDB" id="A0AAW1S3M4"/>
<dbReference type="InterPro" id="IPR038508">
    <property type="entry name" value="ArfGAP_dom_sf"/>
</dbReference>
<organism evidence="8 9">
    <name type="scientific">Elliptochloris bilobata</name>
    <dbReference type="NCBI Taxonomy" id="381761"/>
    <lineage>
        <taxon>Eukaryota</taxon>
        <taxon>Viridiplantae</taxon>
        <taxon>Chlorophyta</taxon>
        <taxon>core chlorophytes</taxon>
        <taxon>Trebouxiophyceae</taxon>
        <taxon>Trebouxiophyceae incertae sedis</taxon>
        <taxon>Elliptochloris clade</taxon>
        <taxon>Elliptochloris</taxon>
    </lineage>
</organism>
<evidence type="ECO:0000313" key="8">
    <source>
        <dbReference type="EMBL" id="KAK9840824.1"/>
    </source>
</evidence>
<dbReference type="Pfam" id="PF01412">
    <property type="entry name" value="ArfGap"/>
    <property type="match status" value="1"/>
</dbReference>
<keyword evidence="9" id="KW-1185">Reference proteome</keyword>
<gene>
    <name evidence="8" type="ORF">WJX81_007474</name>
</gene>
<dbReference type="GO" id="GO:0005096">
    <property type="term" value="F:GTPase activator activity"/>
    <property type="evidence" value="ECO:0007669"/>
    <property type="project" value="UniProtKB-KW"/>
</dbReference>
<dbReference type="InterPro" id="IPR044519">
    <property type="entry name" value="ARF_GAP_AGD6/7"/>
</dbReference>
<dbReference type="SMART" id="SM00105">
    <property type="entry name" value="ArfGap"/>
    <property type="match status" value="1"/>
</dbReference>
<dbReference type="InterPro" id="IPR037278">
    <property type="entry name" value="ARFGAP/RecO"/>
</dbReference>
<sequence length="513" mass="53016">MASTESLKILRALQARPENKVCVDCNTKNPQWASVSYGIFMCLECSGKHRGLGVHLSFVRSVTMDAWSGDQLRKMQLGGNDALNSFLAKYGVDRGNEIPEKYNSQAAEIYREKIKAEAEGRPYAVPAPPKVASAPRASASASSRGSAGSSSRQGGWDDWDEGSAAAREPAMKHARSANAIATNGGFQSGSEYTKSQLETSAAHKESFFARKQQENASKPEGLHPSQGGKYVGFGSSPAPAQRRGGGGGGSGGVGLDDVTTVLSKGFSQLSTVAGSATSVAAHQLREARVGEHAAAVAERGKVYGAKTYSFLRGVYGSVAGQVESIARDNGYKVDLGAQRVRNSYAPVGSSSATHYDDEGSAGRGGGYSSDGLFNNGRAAHQGAHHESVHQAPSRGPSDSGAMGSGSRPGSADRASNRASPARGGGGGGGGAFAGFEGDHDENSWDDEGGWVSAAKTSPSRGEPGLPPKGRPPSQGTSRAAAAGAASRTRSSSSSSLKSQDKREPGAEDDWGKW</sequence>
<dbReference type="InterPro" id="IPR001164">
    <property type="entry name" value="ArfGAP_dom"/>
</dbReference>
<evidence type="ECO:0000256" key="4">
    <source>
        <dbReference type="ARBA" id="ARBA00022833"/>
    </source>
</evidence>